<feature type="region of interest" description="Disordered" evidence="3">
    <location>
        <begin position="1"/>
        <end position="33"/>
    </location>
</feature>
<dbReference type="GO" id="GO:0008270">
    <property type="term" value="F:zinc ion binding"/>
    <property type="evidence" value="ECO:0007669"/>
    <property type="project" value="UniProtKB-KW"/>
</dbReference>
<name>A0A1R3H2C6_COCAP</name>
<keyword evidence="2" id="KW-0175">Coiled coil</keyword>
<evidence type="ECO:0000256" key="2">
    <source>
        <dbReference type="SAM" id="Coils"/>
    </source>
</evidence>
<reference evidence="5 6" key="1">
    <citation type="submission" date="2013-09" db="EMBL/GenBank/DDBJ databases">
        <title>Corchorus capsularis genome sequencing.</title>
        <authorList>
            <person name="Alam M."/>
            <person name="Haque M.S."/>
            <person name="Islam M.S."/>
            <person name="Emdad E.M."/>
            <person name="Islam M.M."/>
            <person name="Ahmed B."/>
            <person name="Halim A."/>
            <person name="Hossen Q.M.M."/>
            <person name="Hossain M.Z."/>
            <person name="Ahmed R."/>
            <person name="Khan M.M."/>
            <person name="Islam R."/>
            <person name="Rashid M.M."/>
            <person name="Khan S.A."/>
            <person name="Rahman M.S."/>
            <person name="Alam M."/>
        </authorList>
    </citation>
    <scope>NUCLEOTIDE SEQUENCE [LARGE SCALE GENOMIC DNA]</scope>
    <source>
        <strain evidence="6">cv. CVL-1</strain>
        <tissue evidence="5">Whole seedling</tissue>
    </source>
</reference>
<evidence type="ECO:0000256" key="1">
    <source>
        <dbReference type="PROSITE-ProRule" id="PRU00175"/>
    </source>
</evidence>
<dbReference type="SMART" id="SM00184">
    <property type="entry name" value="RING"/>
    <property type="match status" value="1"/>
</dbReference>
<keyword evidence="1" id="KW-0863">Zinc-finger</keyword>
<dbReference type="PANTHER" id="PTHR47344:SF1">
    <property type="entry name" value="RING ZINC FINGER PROTEIN-RELATED"/>
    <property type="match status" value="1"/>
</dbReference>
<gene>
    <name evidence="5" type="ORF">CCACVL1_21794</name>
</gene>
<evidence type="ECO:0000313" key="6">
    <source>
        <dbReference type="Proteomes" id="UP000188268"/>
    </source>
</evidence>
<dbReference type="Proteomes" id="UP000188268">
    <property type="component" value="Unassembled WGS sequence"/>
</dbReference>
<feature type="coiled-coil region" evidence="2">
    <location>
        <begin position="281"/>
        <end position="315"/>
    </location>
</feature>
<sequence length="595" mass="65964">MPLYFPEKRGLGQGKNREEKENSATKRTDREAGEMIGDNSFSKTICSICYEDLKPIVEDLQTISICGHVFHELCLQQWFEYCSKPAKKYSCPVCKQHCIGHNAIRLYFQSVGDQSDSLCSQKLIDREEDAGALRIEVKKLLAKVSGLTSSLERKEKENKEINEELCLCKEQIRKEITWKNEALREKAFIQQELISKSAELSKSNSECSRLEQRSIALAKEIAVLKLVSDLDLEQDEIFKLASLGNEGNSQDTVDNLVRSLASHKKSYKELMTKCNILGRGEARLEKKLEKAKQKIDKLKRRVQELETSIEVKDNEVLRTLKALKKTDCEGVILLVDDDSNTLKAKNSLTGQMQHSNLPLNNLDLSGRSLKDSPRVMKENIHSGSPRVTNHITKGSSTVGIEEEINPLMSGHAYRDSTTNLNCRNRENIVGESAPSMSKAVSDVKGEAANGTDRLSGFSGSRTCSPTDKSATVLSAPKPMFNIRTEAPSSLPLAEQGNPCFSGGLVGPDGTKWHLGKWCKRGKMTQGSTKSSGDLISVGADGRGGRIKVMRSLNQSSMDDKENSISAKRLKNGAKANIVQTQGCLQIEHFFGKAQY</sequence>
<keyword evidence="1" id="KW-0862">Zinc</keyword>
<evidence type="ECO:0000313" key="5">
    <source>
        <dbReference type="EMBL" id="OMO64396.1"/>
    </source>
</evidence>
<dbReference type="OrthoDB" id="8062037at2759"/>
<feature type="compositionally biased region" description="Polar residues" evidence="3">
    <location>
        <begin position="457"/>
        <end position="472"/>
    </location>
</feature>
<protein>
    <submittedName>
        <fullName evidence="5">Zinc finger, RING-type</fullName>
    </submittedName>
</protein>
<proteinExistence type="predicted"/>
<evidence type="ECO:0000256" key="3">
    <source>
        <dbReference type="SAM" id="MobiDB-lite"/>
    </source>
</evidence>
<accession>A0A1R3H2C6</accession>
<dbReference type="InterPro" id="IPR013083">
    <property type="entry name" value="Znf_RING/FYVE/PHD"/>
</dbReference>
<dbReference type="Pfam" id="PF13639">
    <property type="entry name" value="zf-RING_2"/>
    <property type="match status" value="1"/>
</dbReference>
<dbReference type="PANTHER" id="PTHR47344">
    <property type="entry name" value="RING ZINC FINGER PROTEIN-RELATED"/>
    <property type="match status" value="1"/>
</dbReference>
<comment type="caution">
    <text evidence="5">The sequence shown here is derived from an EMBL/GenBank/DDBJ whole genome shotgun (WGS) entry which is preliminary data.</text>
</comment>
<feature type="domain" description="RING-type" evidence="4">
    <location>
        <begin position="46"/>
        <end position="95"/>
    </location>
</feature>
<dbReference type="STRING" id="210143.A0A1R3H2C6"/>
<dbReference type="CDD" id="cd16448">
    <property type="entry name" value="RING-H2"/>
    <property type="match status" value="1"/>
</dbReference>
<dbReference type="AlphaFoldDB" id="A0A1R3H2C6"/>
<organism evidence="5 6">
    <name type="scientific">Corchorus capsularis</name>
    <name type="common">Jute</name>
    <dbReference type="NCBI Taxonomy" id="210143"/>
    <lineage>
        <taxon>Eukaryota</taxon>
        <taxon>Viridiplantae</taxon>
        <taxon>Streptophyta</taxon>
        <taxon>Embryophyta</taxon>
        <taxon>Tracheophyta</taxon>
        <taxon>Spermatophyta</taxon>
        <taxon>Magnoliopsida</taxon>
        <taxon>eudicotyledons</taxon>
        <taxon>Gunneridae</taxon>
        <taxon>Pentapetalae</taxon>
        <taxon>rosids</taxon>
        <taxon>malvids</taxon>
        <taxon>Malvales</taxon>
        <taxon>Malvaceae</taxon>
        <taxon>Grewioideae</taxon>
        <taxon>Apeibeae</taxon>
        <taxon>Corchorus</taxon>
    </lineage>
</organism>
<dbReference type="SUPFAM" id="SSF57850">
    <property type="entry name" value="RING/U-box"/>
    <property type="match status" value="1"/>
</dbReference>
<feature type="region of interest" description="Disordered" evidence="3">
    <location>
        <begin position="450"/>
        <end position="472"/>
    </location>
</feature>
<dbReference type="InterPro" id="IPR001841">
    <property type="entry name" value="Znf_RING"/>
</dbReference>
<feature type="coiled-coil region" evidence="2">
    <location>
        <begin position="137"/>
        <end position="164"/>
    </location>
</feature>
<evidence type="ECO:0000259" key="4">
    <source>
        <dbReference type="PROSITE" id="PS50089"/>
    </source>
</evidence>
<dbReference type="Gene3D" id="3.30.40.10">
    <property type="entry name" value="Zinc/RING finger domain, C3HC4 (zinc finger)"/>
    <property type="match status" value="1"/>
</dbReference>
<dbReference type="Gramene" id="OMO64396">
    <property type="protein sequence ID" value="OMO64396"/>
    <property type="gene ID" value="CCACVL1_21794"/>
</dbReference>
<dbReference type="OMA" id="EHFFGKA"/>
<dbReference type="EMBL" id="AWWV01012810">
    <property type="protein sequence ID" value="OMO64396.1"/>
    <property type="molecule type" value="Genomic_DNA"/>
</dbReference>
<dbReference type="PROSITE" id="PS50089">
    <property type="entry name" value="ZF_RING_2"/>
    <property type="match status" value="1"/>
</dbReference>
<keyword evidence="1" id="KW-0479">Metal-binding</keyword>
<keyword evidence="6" id="KW-1185">Reference proteome</keyword>